<dbReference type="InterPro" id="IPR006091">
    <property type="entry name" value="Acyl-CoA_Oxase/DH_mid-dom"/>
</dbReference>
<evidence type="ECO:0000256" key="3">
    <source>
        <dbReference type="ARBA" id="ARBA00022630"/>
    </source>
</evidence>
<dbReference type="CDD" id="cd00567">
    <property type="entry name" value="ACAD"/>
    <property type="match status" value="1"/>
</dbReference>
<dbReference type="InterPro" id="IPR046373">
    <property type="entry name" value="Acyl-CoA_Oxase/DH_mid-dom_sf"/>
</dbReference>
<dbReference type="GO" id="GO:0003995">
    <property type="term" value="F:acyl-CoA dehydrogenase activity"/>
    <property type="evidence" value="ECO:0007669"/>
    <property type="project" value="InterPro"/>
</dbReference>
<keyword evidence="5 6" id="KW-0560">Oxidoreductase</keyword>
<dbReference type="InterPro" id="IPR036250">
    <property type="entry name" value="AcylCo_DH-like_C"/>
</dbReference>
<dbReference type="SUPFAM" id="SSF47203">
    <property type="entry name" value="Acyl-CoA dehydrogenase C-terminal domain-like"/>
    <property type="match status" value="1"/>
</dbReference>
<dbReference type="AlphaFoldDB" id="A0A9D1G403"/>
<organism evidence="10 11">
    <name type="scientific">Candidatus Scatomorpha pullistercoris</name>
    <dbReference type="NCBI Taxonomy" id="2840929"/>
    <lineage>
        <taxon>Bacteria</taxon>
        <taxon>Bacillati</taxon>
        <taxon>Bacillota</taxon>
        <taxon>Clostridia</taxon>
        <taxon>Eubacteriales</taxon>
        <taxon>Candidatus Scatomorpha</taxon>
    </lineage>
</organism>
<evidence type="ECO:0000256" key="5">
    <source>
        <dbReference type="ARBA" id="ARBA00023002"/>
    </source>
</evidence>
<comment type="cofactor">
    <cofactor evidence="1 6">
        <name>FAD</name>
        <dbReference type="ChEBI" id="CHEBI:57692"/>
    </cofactor>
</comment>
<dbReference type="PANTHER" id="PTHR43884:SF12">
    <property type="entry name" value="ISOVALERYL-COA DEHYDROGENASE, MITOCHONDRIAL-RELATED"/>
    <property type="match status" value="1"/>
</dbReference>
<accession>A0A9D1G403</accession>
<dbReference type="EMBL" id="DVJS01000043">
    <property type="protein sequence ID" value="HIS96721.1"/>
    <property type="molecule type" value="Genomic_DNA"/>
</dbReference>
<evidence type="ECO:0000313" key="11">
    <source>
        <dbReference type="Proteomes" id="UP000886876"/>
    </source>
</evidence>
<feature type="domain" description="Acyl-CoA dehydrogenase/oxidase N-terminal" evidence="9">
    <location>
        <begin position="6"/>
        <end position="107"/>
    </location>
</feature>
<evidence type="ECO:0000259" key="8">
    <source>
        <dbReference type="Pfam" id="PF02770"/>
    </source>
</evidence>
<reference evidence="10" key="2">
    <citation type="journal article" date="2021" name="PeerJ">
        <title>Extensive microbial diversity within the chicken gut microbiome revealed by metagenomics and culture.</title>
        <authorList>
            <person name="Gilroy R."/>
            <person name="Ravi A."/>
            <person name="Getino M."/>
            <person name="Pursley I."/>
            <person name="Horton D.L."/>
            <person name="Alikhan N.F."/>
            <person name="Baker D."/>
            <person name="Gharbi K."/>
            <person name="Hall N."/>
            <person name="Watson M."/>
            <person name="Adriaenssens E.M."/>
            <person name="Foster-Nyarko E."/>
            <person name="Jarju S."/>
            <person name="Secka A."/>
            <person name="Antonio M."/>
            <person name="Oren A."/>
            <person name="Chaudhuri R.R."/>
            <person name="La Ragione R."/>
            <person name="Hildebrand F."/>
            <person name="Pallen M.J."/>
        </authorList>
    </citation>
    <scope>NUCLEOTIDE SEQUENCE</scope>
    <source>
        <strain evidence="10">ChiHecec3B27-6122</strain>
    </source>
</reference>
<dbReference type="InterPro" id="IPR006089">
    <property type="entry name" value="Acyl-CoA_DH_CS"/>
</dbReference>
<sequence>MDFSITEEQELLLESLRETYQQNNLDAYLKECDARHEFPEKAVQVMVDQGFHLLGVPEEYGGVGADLITQIMVCEEAARLGFPTFCWPNSTLEIEDILAFGNDEQKKLIIDIAKTGRKSFTLGFTEPQAGSDSSAISTTATRKNGKVYINGHKTFNTSADRAPYMLCMVRDYKNEIPNKDMSMWLVPLSAPGVTIKPLSKIGHWTTNTCEVYLDNVEIEETDLVGIEGKGFLQLMKNFEVERLMSTAGMIGMAQAAYDESVKYAGQRMQFGKTIGSFQLVQKKIVDMRIKLENMRNMVYHYAWEKENGGSIMVSSALAKLYTAQAGCEVIDDAMQILGGIGYTNECKTSRLWRDSRVYRIMAGTDEIMYHVAGRALVKEMQNR</sequence>
<dbReference type="Pfam" id="PF02770">
    <property type="entry name" value="Acyl-CoA_dh_M"/>
    <property type="match status" value="1"/>
</dbReference>
<protein>
    <submittedName>
        <fullName evidence="10">Acyl-CoA dehydrogenase</fullName>
        <ecNumber evidence="10">1.3.8.-</ecNumber>
    </submittedName>
</protein>
<gene>
    <name evidence="10" type="ORF">IAD42_01965</name>
</gene>
<dbReference type="EC" id="1.3.8.-" evidence="10"/>
<dbReference type="Gene3D" id="1.20.140.10">
    <property type="entry name" value="Butyryl-CoA Dehydrogenase, subunit A, domain 3"/>
    <property type="match status" value="1"/>
</dbReference>
<dbReference type="PIRSF" id="PIRSF016578">
    <property type="entry name" value="HsaA"/>
    <property type="match status" value="1"/>
</dbReference>
<keyword evidence="4 6" id="KW-0274">FAD</keyword>
<feature type="domain" description="Acyl-CoA dehydrogenase/oxidase C-terminal" evidence="7">
    <location>
        <begin position="228"/>
        <end position="376"/>
    </location>
</feature>
<dbReference type="PANTHER" id="PTHR43884">
    <property type="entry name" value="ACYL-COA DEHYDROGENASE"/>
    <property type="match status" value="1"/>
</dbReference>
<evidence type="ECO:0000256" key="2">
    <source>
        <dbReference type="ARBA" id="ARBA00009347"/>
    </source>
</evidence>
<evidence type="ECO:0000313" key="10">
    <source>
        <dbReference type="EMBL" id="HIS96721.1"/>
    </source>
</evidence>
<evidence type="ECO:0000256" key="4">
    <source>
        <dbReference type="ARBA" id="ARBA00022827"/>
    </source>
</evidence>
<dbReference type="NCBIfam" id="NF008997">
    <property type="entry name" value="PRK12341.1"/>
    <property type="match status" value="1"/>
</dbReference>
<evidence type="ECO:0000256" key="1">
    <source>
        <dbReference type="ARBA" id="ARBA00001974"/>
    </source>
</evidence>
<evidence type="ECO:0000259" key="7">
    <source>
        <dbReference type="Pfam" id="PF00441"/>
    </source>
</evidence>
<dbReference type="Gene3D" id="1.10.540.10">
    <property type="entry name" value="Acyl-CoA dehydrogenase/oxidase, N-terminal domain"/>
    <property type="match status" value="1"/>
</dbReference>
<comment type="caution">
    <text evidence="10">The sequence shown here is derived from an EMBL/GenBank/DDBJ whole genome shotgun (WGS) entry which is preliminary data.</text>
</comment>
<dbReference type="Pfam" id="PF00441">
    <property type="entry name" value="Acyl-CoA_dh_1"/>
    <property type="match status" value="1"/>
</dbReference>
<comment type="similarity">
    <text evidence="2 6">Belongs to the acyl-CoA dehydrogenase family.</text>
</comment>
<dbReference type="PROSITE" id="PS00073">
    <property type="entry name" value="ACYL_COA_DH_2"/>
    <property type="match status" value="1"/>
</dbReference>
<dbReference type="FunFam" id="2.40.110.10:FF:000002">
    <property type="entry name" value="Acyl-CoA dehydrogenase fadE12"/>
    <property type="match status" value="1"/>
</dbReference>
<dbReference type="GO" id="GO:0050660">
    <property type="term" value="F:flavin adenine dinucleotide binding"/>
    <property type="evidence" value="ECO:0007669"/>
    <property type="project" value="InterPro"/>
</dbReference>
<dbReference type="InterPro" id="IPR013786">
    <property type="entry name" value="AcylCoA_DH/ox_N"/>
</dbReference>
<feature type="domain" description="Acyl-CoA oxidase/dehydrogenase middle" evidence="8">
    <location>
        <begin position="122"/>
        <end position="216"/>
    </location>
</feature>
<reference evidence="10" key="1">
    <citation type="submission" date="2020-10" db="EMBL/GenBank/DDBJ databases">
        <authorList>
            <person name="Gilroy R."/>
        </authorList>
    </citation>
    <scope>NUCLEOTIDE SEQUENCE</scope>
    <source>
        <strain evidence="10">ChiHecec3B27-6122</strain>
    </source>
</reference>
<name>A0A9D1G403_9FIRM</name>
<dbReference type="Pfam" id="PF02771">
    <property type="entry name" value="Acyl-CoA_dh_N"/>
    <property type="match status" value="1"/>
</dbReference>
<dbReference type="InterPro" id="IPR037069">
    <property type="entry name" value="AcylCoA_DH/ox_N_sf"/>
</dbReference>
<proteinExistence type="inferred from homology"/>
<dbReference type="Gene3D" id="2.40.110.10">
    <property type="entry name" value="Butyryl-CoA Dehydrogenase, subunit A, domain 2"/>
    <property type="match status" value="1"/>
</dbReference>
<dbReference type="FunFam" id="1.20.140.10:FF:000001">
    <property type="entry name" value="Acyl-CoA dehydrogenase"/>
    <property type="match status" value="1"/>
</dbReference>
<dbReference type="Proteomes" id="UP000886876">
    <property type="component" value="Unassembled WGS sequence"/>
</dbReference>
<evidence type="ECO:0000259" key="9">
    <source>
        <dbReference type="Pfam" id="PF02771"/>
    </source>
</evidence>
<dbReference type="InterPro" id="IPR009075">
    <property type="entry name" value="AcylCo_DH/oxidase_C"/>
</dbReference>
<keyword evidence="3 6" id="KW-0285">Flavoprotein</keyword>
<dbReference type="InterPro" id="IPR009100">
    <property type="entry name" value="AcylCoA_DH/oxidase_NM_dom_sf"/>
</dbReference>
<dbReference type="SUPFAM" id="SSF56645">
    <property type="entry name" value="Acyl-CoA dehydrogenase NM domain-like"/>
    <property type="match status" value="1"/>
</dbReference>
<evidence type="ECO:0000256" key="6">
    <source>
        <dbReference type="RuleBase" id="RU362125"/>
    </source>
</evidence>